<evidence type="ECO:0000256" key="4">
    <source>
        <dbReference type="ARBA" id="ARBA00022964"/>
    </source>
</evidence>
<evidence type="ECO:0000313" key="11">
    <source>
        <dbReference type="Proteomes" id="UP000475214"/>
    </source>
</evidence>
<keyword evidence="4 9" id="KW-0223">Dioxygenase</keyword>
<dbReference type="GO" id="GO:0020037">
    <property type="term" value="F:heme binding"/>
    <property type="evidence" value="ECO:0007669"/>
    <property type="project" value="UniProtKB-UniRule"/>
</dbReference>
<evidence type="ECO:0000256" key="2">
    <source>
        <dbReference type="ARBA" id="ARBA00022617"/>
    </source>
</evidence>
<dbReference type="PANTHER" id="PTHR10138:SF0">
    <property type="entry name" value="TRYPTOPHAN 2,3-DIOXYGENASE"/>
    <property type="match status" value="1"/>
</dbReference>
<dbReference type="FunFam" id="1.20.58.480:FF:000001">
    <property type="entry name" value="Tryptophan 2,3-dioxygenase"/>
    <property type="match status" value="1"/>
</dbReference>
<comment type="caution">
    <text evidence="9">Lacks conserved residue(s) required for the propagation of feature annotation.</text>
</comment>
<sequence length="263" mass="29934">MADQHAALTYSSYLALDDVLGAQRPRSDEHDEMLFIVIHQVYELWFKQLLHELDELQTRLEAGDTPHAVRTLRRVLTILKVVVAQIDVLETMTPSQFTSFRDRLDAASGFQSAQFRELEAVLGRRDERVFRHYPEGSTERDRIAQRMRRPSLFDSFLTYLARHGYRIPAGAAERDVSAPIEPSTEVQDVLLQVYRDDGGPATVCEHLVDLDEGLQEWRYRHVKMVQRTIGDKTGTGGSSGASYLSTTVGTTAFPDLWKVRARL</sequence>
<dbReference type="RefSeq" id="WP_163736028.1">
    <property type="nucleotide sequence ID" value="NZ_JAAGOA010000005.1"/>
</dbReference>
<dbReference type="EC" id="1.13.11.11" evidence="9"/>
<keyword evidence="11" id="KW-1185">Reference proteome</keyword>
<feature type="binding site" evidence="9">
    <location>
        <begin position="35"/>
        <end position="39"/>
    </location>
    <ligand>
        <name>substrate</name>
    </ligand>
</feature>
<gene>
    <name evidence="9" type="primary">kynA</name>
    <name evidence="10" type="ORF">G1H10_09505</name>
</gene>
<proteinExistence type="inferred from homology"/>
<comment type="catalytic activity">
    <reaction evidence="8 9">
        <text>L-tryptophan + O2 = N-formyl-L-kynurenine</text>
        <dbReference type="Rhea" id="RHEA:24536"/>
        <dbReference type="ChEBI" id="CHEBI:15379"/>
        <dbReference type="ChEBI" id="CHEBI:57912"/>
        <dbReference type="ChEBI" id="CHEBI:58629"/>
        <dbReference type="EC" id="1.13.11.11"/>
    </reaction>
</comment>
<keyword evidence="6 9" id="KW-0408">Iron</keyword>
<accession>A0A6L9S6W7</accession>
<dbReference type="GO" id="GO:0046872">
    <property type="term" value="F:metal ion binding"/>
    <property type="evidence" value="ECO:0007669"/>
    <property type="project" value="UniProtKB-KW"/>
</dbReference>
<dbReference type="GO" id="GO:0019441">
    <property type="term" value="P:L-tryptophan catabolic process to kynurenine"/>
    <property type="evidence" value="ECO:0007669"/>
    <property type="project" value="UniProtKB-UniRule"/>
</dbReference>
<dbReference type="SUPFAM" id="SSF140959">
    <property type="entry name" value="Indolic compounds 2,3-dioxygenase-like"/>
    <property type="match status" value="1"/>
</dbReference>
<dbReference type="Gene3D" id="1.20.58.480">
    <property type="match status" value="1"/>
</dbReference>
<dbReference type="HAMAP" id="MF_01972">
    <property type="entry name" value="T23O"/>
    <property type="match status" value="1"/>
</dbReference>
<name>A0A6L9S6W7_9ACTN</name>
<organism evidence="10 11">
    <name type="scientific">Phytoactinopolyspora halotolerans</name>
    <dbReference type="NCBI Taxonomy" id="1981512"/>
    <lineage>
        <taxon>Bacteria</taxon>
        <taxon>Bacillati</taxon>
        <taxon>Actinomycetota</taxon>
        <taxon>Actinomycetes</taxon>
        <taxon>Jiangellales</taxon>
        <taxon>Jiangellaceae</taxon>
        <taxon>Phytoactinopolyspora</taxon>
    </lineage>
</organism>
<comment type="cofactor">
    <cofactor evidence="9">
        <name>heme</name>
        <dbReference type="ChEBI" id="CHEBI:30413"/>
    </cofactor>
    <text evidence="9">Binds 1 heme group per subunit.</text>
</comment>
<dbReference type="PANTHER" id="PTHR10138">
    <property type="entry name" value="TRYPTOPHAN 2,3-DIOXYGENASE"/>
    <property type="match status" value="1"/>
</dbReference>
<comment type="similarity">
    <text evidence="9">Belongs to the tryptophan 2,3-dioxygenase family.</text>
</comment>
<evidence type="ECO:0000256" key="6">
    <source>
        <dbReference type="ARBA" id="ARBA00023004"/>
    </source>
</evidence>
<comment type="caution">
    <text evidence="10">The sequence shown here is derived from an EMBL/GenBank/DDBJ whole genome shotgun (WGS) entry which is preliminary data.</text>
</comment>
<evidence type="ECO:0000256" key="8">
    <source>
        <dbReference type="ARBA" id="ARBA00050412"/>
    </source>
</evidence>
<keyword evidence="2 9" id="KW-0349">Heme</keyword>
<evidence type="ECO:0000256" key="5">
    <source>
        <dbReference type="ARBA" id="ARBA00023002"/>
    </source>
</evidence>
<comment type="function">
    <text evidence="9">Heme-dependent dioxygenase that catalyzes the oxidative cleavage of the L-tryptophan (L-Trp) pyrrole ring and converts L-tryptophan to N-formyl-L-kynurenine. Catalyzes the oxidative cleavage of the indole moiety.</text>
</comment>
<dbReference type="Pfam" id="PF03301">
    <property type="entry name" value="Trp_dioxygenase"/>
    <property type="match status" value="2"/>
</dbReference>
<evidence type="ECO:0000256" key="9">
    <source>
        <dbReference type="HAMAP-Rule" id="MF_01972"/>
    </source>
</evidence>
<comment type="subunit">
    <text evidence="1 9">Homotetramer.</text>
</comment>
<dbReference type="InterPro" id="IPR004981">
    <property type="entry name" value="Trp_2_3_dOase"/>
</dbReference>
<dbReference type="InterPro" id="IPR037217">
    <property type="entry name" value="Trp/Indoleamine_2_3_dOase-like"/>
</dbReference>
<evidence type="ECO:0000256" key="1">
    <source>
        <dbReference type="ARBA" id="ARBA00011881"/>
    </source>
</evidence>
<dbReference type="GO" id="GO:0004833">
    <property type="term" value="F:L-tryptophan 2,3-dioxygenase activity"/>
    <property type="evidence" value="ECO:0007669"/>
    <property type="project" value="UniProtKB-UniRule"/>
</dbReference>
<protein>
    <recommendedName>
        <fullName evidence="9">Tryptophan 2,3-dioxygenase</fullName>
        <shortName evidence="9">TDO</shortName>
        <ecNumber evidence="9">1.13.11.11</ecNumber>
    </recommendedName>
    <alternativeName>
        <fullName evidence="9">Tryptamin 2,3-dioxygenase</fullName>
    </alternativeName>
    <alternativeName>
        <fullName evidence="9">Tryptophan oxygenase</fullName>
        <shortName evidence="9">TO</shortName>
        <shortName evidence="9">TRPO</shortName>
    </alternativeName>
    <alternativeName>
        <fullName evidence="9">Tryptophan pyrrolase</fullName>
    </alternativeName>
    <alternativeName>
        <fullName evidence="9">Tryptophanase</fullName>
    </alternativeName>
</protein>
<evidence type="ECO:0000256" key="7">
    <source>
        <dbReference type="ARBA" id="ARBA00023079"/>
    </source>
</evidence>
<feature type="binding site" evidence="9">
    <location>
        <position position="235"/>
    </location>
    <ligand>
        <name>substrate</name>
    </ligand>
</feature>
<dbReference type="Proteomes" id="UP000475214">
    <property type="component" value="Unassembled WGS sequence"/>
</dbReference>
<dbReference type="EMBL" id="JAAGOA010000005">
    <property type="protein sequence ID" value="NEE00404.1"/>
    <property type="molecule type" value="Genomic_DNA"/>
</dbReference>
<dbReference type="GO" id="GO:0019442">
    <property type="term" value="P:L-tryptophan catabolic process to acetyl-CoA"/>
    <property type="evidence" value="ECO:0007669"/>
    <property type="project" value="TreeGrafter"/>
</dbReference>
<feature type="binding site" evidence="9">
    <location>
        <position position="101"/>
    </location>
    <ligand>
        <name>substrate</name>
    </ligand>
</feature>
<evidence type="ECO:0000313" key="10">
    <source>
        <dbReference type="EMBL" id="NEE00404.1"/>
    </source>
</evidence>
<keyword evidence="5 9" id="KW-0560">Oxidoreductase</keyword>
<dbReference type="UniPathway" id="UPA00333">
    <property type="reaction ID" value="UER00453"/>
</dbReference>
<evidence type="ECO:0000256" key="3">
    <source>
        <dbReference type="ARBA" id="ARBA00022723"/>
    </source>
</evidence>
<dbReference type="AlphaFoldDB" id="A0A6L9S6W7"/>
<reference evidence="10 11" key="1">
    <citation type="submission" date="2020-02" db="EMBL/GenBank/DDBJ databases">
        <authorList>
            <person name="Li X.-J."/>
            <person name="Han X.-M."/>
        </authorList>
    </citation>
    <scope>NUCLEOTIDE SEQUENCE [LARGE SCALE GENOMIC DNA]</scope>
    <source>
        <strain evidence="10 11">CCTCC AB 2017055</strain>
    </source>
</reference>
<feature type="binding site" description="axial binding residue" evidence="9">
    <location>
        <position position="221"/>
    </location>
    <ligand>
        <name>heme</name>
        <dbReference type="ChEBI" id="CHEBI:30413"/>
    </ligand>
    <ligandPart>
        <name>Fe</name>
        <dbReference type="ChEBI" id="CHEBI:18248"/>
    </ligandPart>
</feature>
<comment type="pathway">
    <text evidence="9">Amino-acid degradation; L-tryptophan degradation via kynurenine pathway; L-kynurenine from L-tryptophan: step 1/2.</text>
</comment>
<keyword evidence="3 9" id="KW-0479">Metal-binding</keyword>
<keyword evidence="7 9" id="KW-0823">Tryptophan catabolism</keyword>